<organism evidence="9 10">
    <name type="scientific">candidate division KD3-62 bacterium DG_56</name>
    <dbReference type="NCBI Taxonomy" id="1704032"/>
    <lineage>
        <taxon>Bacteria</taxon>
        <taxon>candidate division KD3-62</taxon>
    </lineage>
</organism>
<dbReference type="CDD" id="cd01086">
    <property type="entry name" value="MetAP1"/>
    <property type="match status" value="1"/>
</dbReference>
<protein>
    <recommendedName>
        <fullName evidence="6 7">Methionine aminopeptidase</fullName>
        <shortName evidence="6">MAP</shortName>
        <shortName evidence="6">MetAP</shortName>
        <ecNumber evidence="6 7">3.4.11.18</ecNumber>
    </recommendedName>
    <alternativeName>
        <fullName evidence="6">Peptidase M</fullName>
    </alternativeName>
</protein>
<comment type="similarity">
    <text evidence="6">Belongs to the peptidase M24A family. Methionine aminopeptidase type 1 subfamily.</text>
</comment>
<feature type="binding site" evidence="6">
    <location>
        <position position="189"/>
    </location>
    <ligand>
        <name>a divalent metal cation</name>
        <dbReference type="ChEBI" id="CHEBI:60240"/>
        <label>2</label>
        <note>catalytic</note>
    </ligand>
</feature>
<dbReference type="PATRIC" id="fig|1704032.3.peg.893"/>
<sequence length="239" mass="25530">MRRAGRVVALVLDKIGQVVGPGTTTGEIDRVARETLADLDAIPSFLGYRGYPAAVCVSVNDEVVHGIPGPRVLQQGDIVGVDLGAIVDGYHGDAAVTIAVGQVSAEARRLMKATREALHRGIQQARPSKRVVDISAAVQEHVERHGFSVVRVLTGHGIGADMHEPPQVPNFVDGSSRIMLREGMTLAIEPMVNAGEPDVVTDDDGWTMRTRDGRLSAHFEHTVLVSRKGPQILTGLDSS</sequence>
<keyword evidence="3 6" id="KW-0645">Protease</keyword>
<evidence type="ECO:0000256" key="5">
    <source>
        <dbReference type="ARBA" id="ARBA00022801"/>
    </source>
</evidence>
<evidence type="ECO:0000313" key="10">
    <source>
        <dbReference type="Proteomes" id="UP000052020"/>
    </source>
</evidence>
<dbReference type="GO" id="GO:0006508">
    <property type="term" value="P:proteolysis"/>
    <property type="evidence" value="ECO:0007669"/>
    <property type="project" value="UniProtKB-KW"/>
</dbReference>
<dbReference type="PRINTS" id="PR00599">
    <property type="entry name" value="MAPEPTIDASE"/>
</dbReference>
<feature type="binding site" evidence="6">
    <location>
        <position position="156"/>
    </location>
    <ligand>
        <name>a divalent metal cation</name>
        <dbReference type="ChEBI" id="CHEBI:60240"/>
        <label>2</label>
        <note>catalytic</note>
    </ligand>
</feature>
<dbReference type="AlphaFoldDB" id="A0A0S7XJ62"/>
<dbReference type="HAMAP" id="MF_01974">
    <property type="entry name" value="MetAP_1"/>
    <property type="match status" value="1"/>
</dbReference>
<dbReference type="InterPro" id="IPR002467">
    <property type="entry name" value="Pept_M24A_MAP1"/>
</dbReference>
<dbReference type="Proteomes" id="UP000052020">
    <property type="component" value="Unassembled WGS sequence"/>
</dbReference>
<dbReference type="NCBIfam" id="TIGR00500">
    <property type="entry name" value="met_pdase_I"/>
    <property type="match status" value="1"/>
</dbReference>
<evidence type="ECO:0000256" key="3">
    <source>
        <dbReference type="ARBA" id="ARBA00022670"/>
    </source>
</evidence>
<keyword evidence="5 6" id="KW-0378">Hydrolase</keyword>
<evidence type="ECO:0000313" key="9">
    <source>
        <dbReference type="EMBL" id="KPJ62404.1"/>
    </source>
</evidence>
<dbReference type="InterPro" id="IPR000994">
    <property type="entry name" value="Pept_M24"/>
</dbReference>
<feature type="binding site" evidence="6">
    <location>
        <position position="82"/>
    </location>
    <ligand>
        <name>a divalent metal cation</name>
        <dbReference type="ChEBI" id="CHEBI:60240"/>
        <label>1</label>
    </ligand>
</feature>
<dbReference type="Pfam" id="PF00557">
    <property type="entry name" value="Peptidase_M24"/>
    <property type="match status" value="1"/>
</dbReference>
<evidence type="ECO:0000256" key="2">
    <source>
        <dbReference type="ARBA" id="ARBA00022438"/>
    </source>
</evidence>
<proteinExistence type="inferred from homology"/>
<feature type="domain" description="Peptidase M24" evidence="8">
    <location>
        <begin position="1"/>
        <end position="226"/>
    </location>
</feature>
<dbReference type="SUPFAM" id="SSF55920">
    <property type="entry name" value="Creatinase/aminopeptidase"/>
    <property type="match status" value="1"/>
</dbReference>
<evidence type="ECO:0000256" key="1">
    <source>
        <dbReference type="ARBA" id="ARBA00002521"/>
    </source>
</evidence>
<feature type="binding site" evidence="6">
    <location>
        <position position="220"/>
    </location>
    <ligand>
        <name>a divalent metal cation</name>
        <dbReference type="ChEBI" id="CHEBI:60240"/>
        <label>1</label>
    </ligand>
</feature>
<dbReference type="EC" id="3.4.11.18" evidence="6 7"/>
<name>A0A0S7XJ62_9BACT</name>
<feature type="binding site" evidence="6">
    <location>
        <position position="65"/>
    </location>
    <ligand>
        <name>substrate</name>
    </ligand>
</feature>
<feature type="binding site" evidence="6">
    <location>
        <position position="163"/>
    </location>
    <ligand>
        <name>substrate</name>
    </ligand>
</feature>
<feature type="binding site" evidence="6">
    <location>
        <position position="220"/>
    </location>
    <ligand>
        <name>a divalent metal cation</name>
        <dbReference type="ChEBI" id="CHEBI:60240"/>
        <label>2</label>
        <note>catalytic</note>
    </ligand>
</feature>
<evidence type="ECO:0000256" key="4">
    <source>
        <dbReference type="ARBA" id="ARBA00022723"/>
    </source>
</evidence>
<evidence type="ECO:0000256" key="7">
    <source>
        <dbReference type="RuleBase" id="RU003653"/>
    </source>
</evidence>
<evidence type="ECO:0000256" key="6">
    <source>
        <dbReference type="HAMAP-Rule" id="MF_01974"/>
    </source>
</evidence>
<dbReference type="Gene3D" id="3.90.230.10">
    <property type="entry name" value="Creatinase/methionine aminopeptidase superfamily"/>
    <property type="match status" value="1"/>
</dbReference>
<dbReference type="GO" id="GO:0004239">
    <property type="term" value="F:initiator methionyl aminopeptidase activity"/>
    <property type="evidence" value="ECO:0007669"/>
    <property type="project" value="UniProtKB-UniRule"/>
</dbReference>
<dbReference type="InterPro" id="IPR001714">
    <property type="entry name" value="Pept_M24_MAP"/>
</dbReference>
<feature type="binding site" evidence="6">
    <location>
        <position position="93"/>
    </location>
    <ligand>
        <name>a divalent metal cation</name>
        <dbReference type="ChEBI" id="CHEBI:60240"/>
        <label>1</label>
    </ligand>
</feature>
<dbReference type="GO" id="GO:0070006">
    <property type="term" value="F:metalloaminopeptidase activity"/>
    <property type="evidence" value="ECO:0007669"/>
    <property type="project" value="UniProtKB-UniRule"/>
</dbReference>
<comment type="function">
    <text evidence="1 6">Removes the N-terminal methionine from nascent proteins. The N-terminal methionine is often cleaved when the second residue in the primary sequence is small and uncharged (Met-Ala-, Cys, Gly, Pro, Ser, Thr, or Val). Requires deformylation of the N(alpha)-formylated initiator methionine before it can be hydrolyzed.</text>
</comment>
<keyword evidence="2 6" id="KW-0031">Aminopeptidase</keyword>
<dbReference type="GO" id="GO:0046872">
    <property type="term" value="F:metal ion binding"/>
    <property type="evidence" value="ECO:0007669"/>
    <property type="project" value="UniProtKB-UniRule"/>
</dbReference>
<gene>
    <name evidence="6" type="primary">map</name>
    <name evidence="9" type="ORF">AMK68_04980</name>
</gene>
<keyword evidence="4 6" id="KW-0479">Metal-binding</keyword>
<dbReference type="InterPro" id="IPR036005">
    <property type="entry name" value="Creatinase/aminopeptidase-like"/>
</dbReference>
<dbReference type="EMBL" id="LIZY01000117">
    <property type="protein sequence ID" value="KPJ62404.1"/>
    <property type="molecule type" value="Genomic_DNA"/>
</dbReference>
<dbReference type="PANTHER" id="PTHR43330:SF27">
    <property type="entry name" value="METHIONINE AMINOPEPTIDASE"/>
    <property type="match status" value="1"/>
</dbReference>
<evidence type="ECO:0000259" key="8">
    <source>
        <dbReference type="Pfam" id="PF00557"/>
    </source>
</evidence>
<dbReference type="PANTHER" id="PTHR43330">
    <property type="entry name" value="METHIONINE AMINOPEPTIDASE"/>
    <property type="match status" value="1"/>
</dbReference>
<accession>A0A0S7XJ62</accession>
<comment type="subunit">
    <text evidence="6">Monomer.</text>
</comment>
<dbReference type="GO" id="GO:0005829">
    <property type="term" value="C:cytosol"/>
    <property type="evidence" value="ECO:0007669"/>
    <property type="project" value="TreeGrafter"/>
</dbReference>
<comment type="caution">
    <text evidence="9">The sequence shown here is derived from an EMBL/GenBank/DDBJ whole genome shotgun (WGS) entry which is preliminary data.</text>
</comment>
<reference evidence="9 10" key="1">
    <citation type="journal article" date="2015" name="Microbiome">
        <title>Genomic resolution of linkages in carbon, nitrogen, and sulfur cycling among widespread estuary sediment bacteria.</title>
        <authorList>
            <person name="Baker B.J."/>
            <person name="Lazar C.S."/>
            <person name="Teske A.P."/>
            <person name="Dick G.J."/>
        </authorList>
    </citation>
    <scope>NUCLEOTIDE SEQUENCE [LARGE SCALE GENOMIC DNA]</scope>
    <source>
        <strain evidence="9">DG_56</strain>
    </source>
</reference>
<comment type="cofactor">
    <cofactor evidence="6">
        <name>Co(2+)</name>
        <dbReference type="ChEBI" id="CHEBI:48828"/>
    </cofactor>
    <cofactor evidence="6">
        <name>Zn(2+)</name>
        <dbReference type="ChEBI" id="CHEBI:29105"/>
    </cofactor>
    <cofactor evidence="6">
        <name>Mn(2+)</name>
        <dbReference type="ChEBI" id="CHEBI:29035"/>
    </cofactor>
    <cofactor evidence="6">
        <name>Fe(2+)</name>
        <dbReference type="ChEBI" id="CHEBI:29033"/>
    </cofactor>
    <text evidence="6">Binds 2 divalent metal cations per subunit. Has a high-affinity and a low affinity metal-binding site. The true nature of the physiological cofactor is under debate. The enzyme is active with cobalt, zinc, manganese or divalent iron ions. Most likely, methionine aminopeptidases function as mononuclear Fe(2+)-metalloproteases under physiological conditions, and the catalytically relevant metal-binding site has been assigned to the histidine-containing high-affinity site.</text>
</comment>
<feature type="binding site" evidence="6">
    <location>
        <position position="93"/>
    </location>
    <ligand>
        <name>a divalent metal cation</name>
        <dbReference type="ChEBI" id="CHEBI:60240"/>
        <label>2</label>
        <note>catalytic</note>
    </ligand>
</feature>
<comment type="catalytic activity">
    <reaction evidence="6 7">
        <text>Release of N-terminal amino acids, preferentially methionine, from peptides and arylamides.</text>
        <dbReference type="EC" id="3.4.11.18"/>
    </reaction>
</comment>